<comment type="caution">
    <text evidence="1">The sequence shown here is derived from an EMBL/GenBank/DDBJ whole genome shotgun (WGS) entry which is preliminary data.</text>
</comment>
<dbReference type="EMBL" id="CAJOBE010017717">
    <property type="protein sequence ID" value="CAF4213787.1"/>
    <property type="molecule type" value="Genomic_DNA"/>
</dbReference>
<organism evidence="1 2">
    <name type="scientific">Rotaria sordida</name>
    <dbReference type="NCBI Taxonomy" id="392033"/>
    <lineage>
        <taxon>Eukaryota</taxon>
        <taxon>Metazoa</taxon>
        <taxon>Spiralia</taxon>
        <taxon>Gnathifera</taxon>
        <taxon>Rotifera</taxon>
        <taxon>Eurotatoria</taxon>
        <taxon>Bdelloidea</taxon>
        <taxon>Philodinida</taxon>
        <taxon>Philodinidae</taxon>
        <taxon>Rotaria</taxon>
    </lineage>
</organism>
<protein>
    <submittedName>
        <fullName evidence="1">Uncharacterized protein</fullName>
    </submittedName>
</protein>
<feature type="non-terminal residue" evidence="1">
    <location>
        <position position="1"/>
    </location>
</feature>
<evidence type="ECO:0000313" key="2">
    <source>
        <dbReference type="Proteomes" id="UP000663874"/>
    </source>
</evidence>
<sequence>ILQKFYAKTMEAIHTLNLKKKTARFYVHFKIRDHKTGLRKQHLVAFHDTTYSTFT</sequence>
<name>A0A820BZ56_9BILA</name>
<evidence type="ECO:0000313" key="1">
    <source>
        <dbReference type="EMBL" id="CAF4213787.1"/>
    </source>
</evidence>
<gene>
    <name evidence="1" type="ORF">FNK824_LOCUS36906</name>
</gene>
<dbReference type="AlphaFoldDB" id="A0A820BZ56"/>
<reference evidence="1" key="1">
    <citation type="submission" date="2021-02" db="EMBL/GenBank/DDBJ databases">
        <authorList>
            <person name="Nowell W R."/>
        </authorList>
    </citation>
    <scope>NUCLEOTIDE SEQUENCE</scope>
</reference>
<dbReference type="Proteomes" id="UP000663874">
    <property type="component" value="Unassembled WGS sequence"/>
</dbReference>
<accession>A0A820BZ56</accession>
<proteinExistence type="predicted"/>